<accession>A0A392U8P1</accession>
<sequence>MESYPMPWVVRTTVTSCSIPE</sequence>
<evidence type="ECO:0000313" key="1">
    <source>
        <dbReference type="EMBL" id="MCI69164.1"/>
    </source>
</evidence>
<comment type="caution">
    <text evidence="1">The sequence shown here is derived from an EMBL/GenBank/DDBJ whole genome shotgun (WGS) entry which is preliminary data.</text>
</comment>
<keyword evidence="2" id="KW-1185">Reference proteome</keyword>
<protein>
    <submittedName>
        <fullName evidence="1">Uncharacterized protein</fullName>
    </submittedName>
</protein>
<proteinExistence type="predicted"/>
<reference evidence="1 2" key="1">
    <citation type="journal article" date="2018" name="Front. Plant Sci.">
        <title>Red Clover (Trifolium pratense) and Zigzag Clover (T. medium) - A Picture of Genomic Similarities and Differences.</title>
        <authorList>
            <person name="Dluhosova J."/>
            <person name="Istvanek J."/>
            <person name="Nedelnik J."/>
            <person name="Repkova J."/>
        </authorList>
    </citation>
    <scope>NUCLEOTIDE SEQUENCE [LARGE SCALE GENOMIC DNA]</scope>
    <source>
        <strain evidence="2">cv. 10/8</strain>
        <tissue evidence="1">Leaf</tissue>
    </source>
</reference>
<evidence type="ECO:0000313" key="2">
    <source>
        <dbReference type="Proteomes" id="UP000265520"/>
    </source>
</evidence>
<dbReference type="Proteomes" id="UP000265520">
    <property type="component" value="Unassembled WGS sequence"/>
</dbReference>
<dbReference type="AlphaFoldDB" id="A0A392U8P1"/>
<feature type="non-terminal residue" evidence="1">
    <location>
        <position position="21"/>
    </location>
</feature>
<name>A0A392U8P1_9FABA</name>
<dbReference type="EMBL" id="LXQA010750465">
    <property type="protein sequence ID" value="MCI69164.1"/>
    <property type="molecule type" value="Genomic_DNA"/>
</dbReference>
<organism evidence="1 2">
    <name type="scientific">Trifolium medium</name>
    <dbReference type="NCBI Taxonomy" id="97028"/>
    <lineage>
        <taxon>Eukaryota</taxon>
        <taxon>Viridiplantae</taxon>
        <taxon>Streptophyta</taxon>
        <taxon>Embryophyta</taxon>
        <taxon>Tracheophyta</taxon>
        <taxon>Spermatophyta</taxon>
        <taxon>Magnoliopsida</taxon>
        <taxon>eudicotyledons</taxon>
        <taxon>Gunneridae</taxon>
        <taxon>Pentapetalae</taxon>
        <taxon>rosids</taxon>
        <taxon>fabids</taxon>
        <taxon>Fabales</taxon>
        <taxon>Fabaceae</taxon>
        <taxon>Papilionoideae</taxon>
        <taxon>50 kb inversion clade</taxon>
        <taxon>NPAAA clade</taxon>
        <taxon>Hologalegina</taxon>
        <taxon>IRL clade</taxon>
        <taxon>Trifolieae</taxon>
        <taxon>Trifolium</taxon>
    </lineage>
</organism>